<keyword evidence="1" id="KW-0175">Coiled coil</keyword>
<name>C5A4K1_THEGJ</name>
<keyword evidence="2" id="KW-0812">Transmembrane</keyword>
<accession>C5A4K1</accession>
<proteinExistence type="predicted"/>
<feature type="transmembrane region" description="Helical" evidence="2">
    <location>
        <begin position="376"/>
        <end position="396"/>
    </location>
</feature>
<dbReference type="PATRIC" id="fig|593117.10.peg.660"/>
<dbReference type="eggNOG" id="arCOG07164">
    <property type="taxonomic scope" value="Archaea"/>
</dbReference>
<dbReference type="PaxDb" id="593117-TGAM_0661"/>
<dbReference type="STRING" id="593117.TGAM_0661"/>
<protein>
    <submittedName>
        <fullName evidence="3">Uncharacterized protein</fullName>
    </submittedName>
</protein>
<keyword evidence="2" id="KW-1133">Transmembrane helix</keyword>
<reference evidence="3 4" key="1">
    <citation type="journal article" date="2007" name="Genome Biol.">
        <title>Genome analysis and genome-wide proteomics of Thermococcus gammatolerans, the most radioresistant organism known amongst the Archaea.</title>
        <authorList>
            <person name="Zivanovic Y."/>
            <person name="Armengaud J."/>
            <person name="Lagorce A."/>
            <person name="Leplat C."/>
            <person name="Guerin P."/>
            <person name="Dutertre M."/>
            <person name="Anthouard V."/>
            <person name="Forterre P."/>
            <person name="Wincker P."/>
            <person name="Confalonieri F."/>
        </authorList>
    </citation>
    <scope>NUCLEOTIDE SEQUENCE [LARGE SCALE GENOMIC DNA]</scope>
    <source>
        <strain evidence="4">DSM 15229 / JCM 11827 / EJ3</strain>
    </source>
</reference>
<dbReference type="Proteomes" id="UP000001488">
    <property type="component" value="Chromosome"/>
</dbReference>
<dbReference type="HOGENOM" id="CLU_056317_0_0_2"/>
<dbReference type="Gene3D" id="1.10.287.1490">
    <property type="match status" value="1"/>
</dbReference>
<dbReference type="AlphaFoldDB" id="C5A4K1"/>
<feature type="coiled-coil region" evidence="1">
    <location>
        <begin position="157"/>
        <end position="347"/>
    </location>
</feature>
<dbReference type="EMBL" id="CP001398">
    <property type="protein sequence ID" value="ACS33163.1"/>
    <property type="molecule type" value="Genomic_DNA"/>
</dbReference>
<keyword evidence="2" id="KW-0472">Membrane</keyword>
<gene>
    <name evidence="3" type="ordered locus">TGAM_0661</name>
</gene>
<evidence type="ECO:0000256" key="1">
    <source>
        <dbReference type="SAM" id="Coils"/>
    </source>
</evidence>
<evidence type="ECO:0000313" key="4">
    <source>
        <dbReference type="Proteomes" id="UP000001488"/>
    </source>
</evidence>
<keyword evidence="4" id="KW-1185">Reference proteome</keyword>
<evidence type="ECO:0000313" key="3">
    <source>
        <dbReference type="EMBL" id="ACS33163.1"/>
    </source>
</evidence>
<evidence type="ECO:0000256" key="2">
    <source>
        <dbReference type="SAM" id="Phobius"/>
    </source>
</evidence>
<dbReference type="KEGG" id="tga:TGAM_0661"/>
<feature type="transmembrane region" description="Helical" evidence="2">
    <location>
        <begin position="42"/>
        <end position="66"/>
    </location>
</feature>
<sequence length="407" mass="45902">MGFRVKAQGWPGFHVRGFCVGESEDRHGRYKGHFRVITVRRLASIVFIYILIGSLGQVLAAGSYTWQGTLQAGQVLYISDNYLNASVTVLSRPVALIQVGNIPYFLANGTVILGEMELTVRPLNESAMEVIVQSDKPFSATFWPVVVTRTVIVNQTNETMIRELQALVNQLNATLQEKEALVQNLTLELAEKEKEVQNLSSQIEILREQITALERQNAELKTNNSLLAENNTLLLAKVENLTEELNTSRALILQLNSTLHEKNLVIENLAAQIQELNEENVKLKRQVSELENRLKTSNLTALQARLLNLTKENRELKAELANLTSRYNQLKAKADFLEQQNGEYRQIIQQVMEGESQQEEQSYIEKAKKERLVGSVLWKSLIGSVIVVGLIGYGLYKKKRSWELGGL</sequence>
<organism evidence="3 4">
    <name type="scientific">Thermococcus gammatolerans (strain DSM 15229 / JCM 11827 / EJ3)</name>
    <dbReference type="NCBI Taxonomy" id="593117"/>
    <lineage>
        <taxon>Archaea</taxon>
        <taxon>Methanobacteriati</taxon>
        <taxon>Methanobacteriota</taxon>
        <taxon>Thermococci</taxon>
        <taxon>Thermococcales</taxon>
        <taxon>Thermococcaceae</taxon>
        <taxon>Thermococcus</taxon>
    </lineage>
</organism>